<comment type="caution">
    <text evidence="9">The sequence shown here is derived from an EMBL/GenBank/DDBJ whole genome shotgun (WGS) entry which is preliminary data.</text>
</comment>
<comment type="function">
    <text evidence="7">This is one of the proteins that bind and probably mediate the attachment of the 5S RNA into the large ribosomal subunit, where it forms part of the central protuberance.</text>
</comment>
<keyword evidence="4 7" id="KW-0689">Ribosomal protein</keyword>
<dbReference type="RefSeq" id="WP_115453973.1">
    <property type="nucleotide sequence ID" value="NZ_QNQT01000016.1"/>
</dbReference>
<dbReference type="InterPro" id="IPR004389">
    <property type="entry name" value="Ribosomal_uL18_bac-type"/>
</dbReference>
<dbReference type="GO" id="GO:0006412">
    <property type="term" value="P:translation"/>
    <property type="evidence" value="ECO:0007669"/>
    <property type="project" value="UniProtKB-UniRule"/>
</dbReference>
<name>A0A3D8GKF9_9BACI</name>
<dbReference type="HAMAP" id="MF_01337_B">
    <property type="entry name" value="Ribosomal_uL18_B"/>
    <property type="match status" value="1"/>
</dbReference>
<dbReference type="EMBL" id="QNQT01000016">
    <property type="protein sequence ID" value="RDU34924.1"/>
    <property type="molecule type" value="Genomic_DNA"/>
</dbReference>
<comment type="similarity">
    <text evidence="1 7">Belongs to the universal ribosomal protein uL18 family.</text>
</comment>
<accession>A0A3D8GKF9</accession>
<keyword evidence="2 7" id="KW-0699">rRNA-binding</keyword>
<evidence type="ECO:0000256" key="1">
    <source>
        <dbReference type="ARBA" id="ARBA00007116"/>
    </source>
</evidence>
<comment type="subunit">
    <text evidence="7">Part of the 50S ribosomal subunit; part of the 5S rRNA/L5/L18/L25 subcomplex. Contacts the 5S and 23S rRNAs.</text>
</comment>
<evidence type="ECO:0000256" key="6">
    <source>
        <dbReference type="ARBA" id="ARBA00035197"/>
    </source>
</evidence>
<evidence type="ECO:0000256" key="3">
    <source>
        <dbReference type="ARBA" id="ARBA00022884"/>
    </source>
</evidence>
<keyword evidence="3 7" id="KW-0694">RNA-binding</keyword>
<dbReference type="FunFam" id="3.30.420.100:FF:000001">
    <property type="entry name" value="50S ribosomal protein L18"/>
    <property type="match status" value="1"/>
</dbReference>
<evidence type="ECO:0000313" key="9">
    <source>
        <dbReference type="EMBL" id="RDU34924.1"/>
    </source>
</evidence>
<protein>
    <recommendedName>
        <fullName evidence="6 7">Large ribosomal subunit protein uL18</fullName>
    </recommendedName>
</protein>
<evidence type="ECO:0000256" key="4">
    <source>
        <dbReference type="ARBA" id="ARBA00022980"/>
    </source>
</evidence>
<proteinExistence type="inferred from homology"/>
<dbReference type="AlphaFoldDB" id="A0A3D8GKF9"/>
<dbReference type="InterPro" id="IPR005484">
    <property type="entry name" value="Ribosomal_uL18_bac/plant/anim"/>
</dbReference>
<evidence type="ECO:0000256" key="8">
    <source>
        <dbReference type="SAM" id="MobiDB-lite"/>
    </source>
</evidence>
<dbReference type="GO" id="GO:0008097">
    <property type="term" value="F:5S rRNA binding"/>
    <property type="evidence" value="ECO:0007669"/>
    <property type="project" value="TreeGrafter"/>
</dbReference>
<evidence type="ECO:0000313" key="10">
    <source>
        <dbReference type="Proteomes" id="UP000257144"/>
    </source>
</evidence>
<dbReference type="GO" id="GO:0022625">
    <property type="term" value="C:cytosolic large ribosomal subunit"/>
    <property type="evidence" value="ECO:0007669"/>
    <property type="project" value="TreeGrafter"/>
</dbReference>
<dbReference type="Pfam" id="PF00861">
    <property type="entry name" value="Ribosomal_L18p"/>
    <property type="match status" value="1"/>
</dbReference>
<keyword evidence="10" id="KW-1185">Reference proteome</keyword>
<sequence length="120" mass="13187">MITKLDKNVSRKKRHARVRSKLSGTAARPRLNVFRSNKHIYAQLIDDVNGVTLASASTMDKDFGSEVSGNKDAAQKVGELIAKRGVEKGITSVVFDRGGYLYHGRIQVLADAARENGLQF</sequence>
<dbReference type="GO" id="GO:0003735">
    <property type="term" value="F:structural constituent of ribosome"/>
    <property type="evidence" value="ECO:0007669"/>
    <property type="project" value="InterPro"/>
</dbReference>
<dbReference type="PANTHER" id="PTHR12899:SF3">
    <property type="entry name" value="LARGE RIBOSOMAL SUBUNIT PROTEIN UL18M"/>
    <property type="match status" value="1"/>
</dbReference>
<feature type="compositionally biased region" description="Basic residues" evidence="8">
    <location>
        <begin position="10"/>
        <end position="20"/>
    </location>
</feature>
<organism evidence="9 10">
    <name type="scientific">Neobacillus piezotolerans</name>
    <dbReference type="NCBI Taxonomy" id="2259171"/>
    <lineage>
        <taxon>Bacteria</taxon>
        <taxon>Bacillati</taxon>
        <taxon>Bacillota</taxon>
        <taxon>Bacilli</taxon>
        <taxon>Bacillales</taxon>
        <taxon>Bacillaceae</taxon>
        <taxon>Neobacillus</taxon>
    </lineage>
</organism>
<dbReference type="NCBIfam" id="TIGR00060">
    <property type="entry name" value="L18_bact"/>
    <property type="match status" value="1"/>
</dbReference>
<reference evidence="9 10" key="1">
    <citation type="submission" date="2018-07" db="EMBL/GenBank/DDBJ databases">
        <title>Bacillus sp. YLB-04 draft genome sequence.</title>
        <authorList>
            <person name="Yu L."/>
            <person name="Tang X."/>
        </authorList>
    </citation>
    <scope>NUCLEOTIDE SEQUENCE [LARGE SCALE GENOMIC DNA]</scope>
    <source>
        <strain evidence="9 10">YLB-04</strain>
    </source>
</reference>
<dbReference type="OrthoDB" id="9810939at2"/>
<evidence type="ECO:0000256" key="5">
    <source>
        <dbReference type="ARBA" id="ARBA00023274"/>
    </source>
</evidence>
<evidence type="ECO:0000256" key="7">
    <source>
        <dbReference type="HAMAP-Rule" id="MF_01337"/>
    </source>
</evidence>
<gene>
    <name evidence="7" type="primary">rplR</name>
    <name evidence="9" type="ORF">DRW41_20915</name>
</gene>
<evidence type="ECO:0000256" key="2">
    <source>
        <dbReference type="ARBA" id="ARBA00022730"/>
    </source>
</evidence>
<feature type="region of interest" description="Disordered" evidence="8">
    <location>
        <begin position="1"/>
        <end position="24"/>
    </location>
</feature>
<dbReference type="Proteomes" id="UP000257144">
    <property type="component" value="Unassembled WGS sequence"/>
</dbReference>
<keyword evidence="5 7" id="KW-0687">Ribonucleoprotein</keyword>
<dbReference type="Gene3D" id="3.30.420.100">
    <property type="match status" value="1"/>
</dbReference>
<dbReference type="SUPFAM" id="SSF53137">
    <property type="entry name" value="Translational machinery components"/>
    <property type="match status" value="1"/>
</dbReference>
<dbReference type="InterPro" id="IPR057268">
    <property type="entry name" value="Ribosomal_L18"/>
</dbReference>
<dbReference type="CDD" id="cd00432">
    <property type="entry name" value="Ribosomal_L18_L5e"/>
    <property type="match status" value="1"/>
</dbReference>
<dbReference type="PANTHER" id="PTHR12899">
    <property type="entry name" value="39S RIBOSOMAL PROTEIN L18, MITOCHONDRIAL"/>
    <property type="match status" value="1"/>
</dbReference>